<accession>A0A317PLG7</accession>
<name>A0A317PLG7_9HYPH</name>
<evidence type="ECO:0000313" key="2">
    <source>
        <dbReference type="EMBL" id="PWW01586.1"/>
    </source>
</evidence>
<protein>
    <submittedName>
        <fullName evidence="2">Uncharacterized protein</fullName>
    </submittedName>
</protein>
<feature type="region of interest" description="Disordered" evidence="1">
    <location>
        <begin position="1"/>
        <end position="23"/>
    </location>
</feature>
<dbReference type="AlphaFoldDB" id="A0A317PLG7"/>
<dbReference type="RefSeq" id="WP_110031382.1">
    <property type="nucleotide sequence ID" value="NZ_QGTR01000002.1"/>
</dbReference>
<evidence type="ECO:0000313" key="3">
    <source>
        <dbReference type="Proteomes" id="UP000246352"/>
    </source>
</evidence>
<sequence>MTSILTGNAYPSTSPARIGADRSDLGGRDVIEEFSKWAHMSKAEQIRARYLEQHDMSEADLKEMSESERESVEDEIAQLVLRAYKMPSQDAAPSGQSGMLLNLRLSSMALESD</sequence>
<comment type="caution">
    <text evidence="2">The sequence shown here is derived from an EMBL/GenBank/DDBJ whole genome shotgun (WGS) entry which is preliminary data.</text>
</comment>
<reference evidence="2 3" key="1">
    <citation type="submission" date="2018-05" db="EMBL/GenBank/DDBJ databases">
        <title>Genomic Encyclopedia of Type Strains, Phase IV (KMG-IV): sequencing the most valuable type-strain genomes for metagenomic binning, comparative biology and taxonomic classification.</title>
        <authorList>
            <person name="Goeker M."/>
        </authorList>
    </citation>
    <scope>NUCLEOTIDE SEQUENCE [LARGE SCALE GENOMIC DNA]</scope>
    <source>
        <strain evidence="2 3">DSM 16791</strain>
    </source>
</reference>
<gene>
    <name evidence="2" type="ORF">DFR52_102249</name>
</gene>
<feature type="compositionally biased region" description="Polar residues" evidence="1">
    <location>
        <begin position="1"/>
        <end position="15"/>
    </location>
</feature>
<organism evidence="2 3">
    <name type="scientific">Hoeflea marina</name>
    <dbReference type="NCBI Taxonomy" id="274592"/>
    <lineage>
        <taxon>Bacteria</taxon>
        <taxon>Pseudomonadati</taxon>
        <taxon>Pseudomonadota</taxon>
        <taxon>Alphaproteobacteria</taxon>
        <taxon>Hyphomicrobiales</taxon>
        <taxon>Rhizobiaceae</taxon>
        <taxon>Hoeflea</taxon>
    </lineage>
</organism>
<proteinExistence type="predicted"/>
<keyword evidence="3" id="KW-1185">Reference proteome</keyword>
<dbReference type="OrthoDB" id="8402090at2"/>
<dbReference type="Proteomes" id="UP000246352">
    <property type="component" value="Unassembled WGS sequence"/>
</dbReference>
<evidence type="ECO:0000256" key="1">
    <source>
        <dbReference type="SAM" id="MobiDB-lite"/>
    </source>
</evidence>
<dbReference type="EMBL" id="QGTR01000002">
    <property type="protein sequence ID" value="PWW01586.1"/>
    <property type="molecule type" value="Genomic_DNA"/>
</dbReference>